<proteinExistence type="predicted"/>
<dbReference type="InterPro" id="IPR050698">
    <property type="entry name" value="MBL"/>
</dbReference>
<evidence type="ECO:0000256" key="1">
    <source>
        <dbReference type="ARBA" id="ARBA00022801"/>
    </source>
</evidence>
<keyword evidence="1 4" id="KW-0378">Hydrolase</keyword>
<dbReference type="InterPro" id="IPR011108">
    <property type="entry name" value="RMMBL"/>
</dbReference>
<dbReference type="PANTHER" id="PTHR11203:SF37">
    <property type="entry name" value="INTEGRATOR COMPLEX SUBUNIT 11"/>
    <property type="match status" value="1"/>
</dbReference>
<dbReference type="EMBL" id="JABDJR010000190">
    <property type="protein sequence ID" value="NNF06111.1"/>
    <property type="molecule type" value="Genomic_DNA"/>
</dbReference>
<dbReference type="Gene3D" id="3.60.15.10">
    <property type="entry name" value="Ribonuclease Z/Hydroxyacylglutathione hydrolase-like"/>
    <property type="match status" value="1"/>
</dbReference>
<dbReference type="GO" id="GO:0016787">
    <property type="term" value="F:hydrolase activity"/>
    <property type="evidence" value="ECO:0007669"/>
    <property type="project" value="UniProtKB-KW"/>
</dbReference>
<dbReference type="CDD" id="cd16295">
    <property type="entry name" value="TTHA0252-CPSF-like_MBL-fold"/>
    <property type="match status" value="1"/>
</dbReference>
<dbReference type="SMART" id="SM01027">
    <property type="entry name" value="Beta-Casp"/>
    <property type="match status" value="1"/>
</dbReference>
<protein>
    <submittedName>
        <fullName evidence="4">MBL fold metallo-hydrolase</fullName>
    </submittedName>
</protein>
<dbReference type="SUPFAM" id="SSF56281">
    <property type="entry name" value="Metallo-hydrolase/oxidoreductase"/>
    <property type="match status" value="1"/>
</dbReference>
<feature type="domain" description="Beta-Casp" evidence="3">
    <location>
        <begin position="253"/>
        <end position="378"/>
    </location>
</feature>
<reference evidence="4 5" key="1">
    <citation type="submission" date="2020-03" db="EMBL/GenBank/DDBJ databases">
        <title>Metabolic flexibility allows generalist bacteria to become dominant in a frequently disturbed ecosystem.</title>
        <authorList>
            <person name="Chen Y.-J."/>
            <person name="Leung P.M."/>
            <person name="Bay S.K."/>
            <person name="Hugenholtz P."/>
            <person name="Kessler A.J."/>
            <person name="Shelley G."/>
            <person name="Waite D.W."/>
            <person name="Cook P.L."/>
            <person name="Greening C."/>
        </authorList>
    </citation>
    <scope>NUCLEOTIDE SEQUENCE [LARGE SCALE GENOMIC DNA]</scope>
    <source>
        <strain evidence="4">SS_bin_28</strain>
    </source>
</reference>
<name>A0A7Y2H1M1_UNCEI</name>
<evidence type="ECO:0000313" key="5">
    <source>
        <dbReference type="Proteomes" id="UP000547674"/>
    </source>
</evidence>
<dbReference type="Pfam" id="PF00753">
    <property type="entry name" value="Lactamase_B"/>
    <property type="match status" value="1"/>
</dbReference>
<dbReference type="PANTHER" id="PTHR11203">
    <property type="entry name" value="CLEAVAGE AND POLYADENYLATION SPECIFICITY FACTOR FAMILY MEMBER"/>
    <property type="match status" value="1"/>
</dbReference>
<evidence type="ECO:0000313" key="4">
    <source>
        <dbReference type="EMBL" id="NNF06111.1"/>
    </source>
</evidence>
<evidence type="ECO:0000259" key="2">
    <source>
        <dbReference type="SMART" id="SM00849"/>
    </source>
</evidence>
<dbReference type="SMART" id="SM00849">
    <property type="entry name" value="Lactamase_B"/>
    <property type="match status" value="1"/>
</dbReference>
<dbReference type="AlphaFoldDB" id="A0A7Y2H1M1"/>
<dbReference type="GO" id="GO:0004521">
    <property type="term" value="F:RNA endonuclease activity"/>
    <property type="evidence" value="ECO:0007669"/>
    <property type="project" value="TreeGrafter"/>
</dbReference>
<comment type="caution">
    <text evidence="4">The sequence shown here is derived from an EMBL/GenBank/DDBJ whole genome shotgun (WGS) entry which is preliminary data.</text>
</comment>
<dbReference type="InterPro" id="IPR022712">
    <property type="entry name" value="Beta_Casp"/>
</dbReference>
<gene>
    <name evidence="4" type="ORF">HKN21_05070</name>
</gene>
<dbReference type="Pfam" id="PF07521">
    <property type="entry name" value="RMMBL"/>
    <property type="match status" value="1"/>
</dbReference>
<dbReference type="InterPro" id="IPR036866">
    <property type="entry name" value="RibonucZ/Hydroxyglut_hydro"/>
</dbReference>
<accession>A0A7Y2H1M1</accession>
<evidence type="ECO:0000259" key="3">
    <source>
        <dbReference type="SMART" id="SM01027"/>
    </source>
</evidence>
<sequence length="464" mass="52063">MKLEFHGAARGVTGSRHLLRVDGKKILLDCGLFQGRRQESIKLNRQFGFDPADLDAVVLSHAHIDHSGALPALVRNGFRGAIHATFATADLLTYMLRDSAMIQEKDIEYLNKRRRRKKQEPLKPIYTMEDAQETLTLLEGHRYHRPIQVLPGVDVTFYDAGHILGSAVVQLELTEGNEKKTLVFSGDLGRKNIPILRDPEAPPKADAVIVESTYGNREHDPIEQVDTKLASLINRVFKRQGKIVIPAFAVGRTQEIVYSISRLIRSGDIPGCCVYVDSPLAVNVTDVFARHPETYDKEIRRIFRETGDPFGFDLVEYVRSVEDSKALNTKPGPFIVLSASGMVEAGRILHHTKNSIEDSRNCMLFVGYQAAHTLGRRILEGADEIKIFGDKYNVRAEVTKMNEFSAHADKNELMSWIRDIKEGPSRVFVVHGEESQSLPFAERLEKEPGISDVIVPALHQNEPL</sequence>
<dbReference type="Pfam" id="PF10996">
    <property type="entry name" value="Beta-Casp"/>
    <property type="match status" value="1"/>
</dbReference>
<dbReference type="Gene3D" id="3.40.50.10890">
    <property type="match status" value="1"/>
</dbReference>
<dbReference type="InterPro" id="IPR001279">
    <property type="entry name" value="Metallo-B-lactamas"/>
</dbReference>
<dbReference type="Proteomes" id="UP000547674">
    <property type="component" value="Unassembled WGS sequence"/>
</dbReference>
<organism evidence="4 5">
    <name type="scientific">Eiseniibacteriota bacterium</name>
    <dbReference type="NCBI Taxonomy" id="2212470"/>
    <lineage>
        <taxon>Bacteria</taxon>
        <taxon>Candidatus Eiseniibacteriota</taxon>
    </lineage>
</organism>
<feature type="domain" description="Metallo-beta-lactamase" evidence="2">
    <location>
        <begin position="13"/>
        <end position="248"/>
    </location>
</feature>